<keyword evidence="3" id="KW-1185">Reference proteome</keyword>
<protein>
    <submittedName>
        <fullName evidence="2">VOC family protein</fullName>
    </submittedName>
</protein>
<dbReference type="Proteomes" id="UP000753802">
    <property type="component" value="Unassembled WGS sequence"/>
</dbReference>
<dbReference type="InterPro" id="IPR029068">
    <property type="entry name" value="Glyas_Bleomycin-R_OHBP_Dase"/>
</dbReference>
<dbReference type="InterPro" id="IPR004360">
    <property type="entry name" value="Glyas_Fos-R_dOase_dom"/>
</dbReference>
<reference evidence="2 3" key="1">
    <citation type="submission" date="2020-01" db="EMBL/GenBank/DDBJ databases">
        <title>Genome analysis.</title>
        <authorList>
            <person name="Wu S."/>
            <person name="Wang G."/>
        </authorList>
    </citation>
    <scope>NUCLEOTIDE SEQUENCE [LARGE SCALE GENOMIC DNA]</scope>
    <source>
        <strain evidence="2 3">SYL130</strain>
    </source>
</reference>
<evidence type="ECO:0000259" key="1">
    <source>
        <dbReference type="Pfam" id="PF00903"/>
    </source>
</evidence>
<accession>A0ABW9ZX75</accession>
<dbReference type="EMBL" id="JAACJS010000012">
    <property type="protein sequence ID" value="NCI50322.1"/>
    <property type="molecule type" value="Genomic_DNA"/>
</dbReference>
<sequence length="122" mass="13321">MAHAINWFEIPASDFERAKKFYEAVLDIQMVLPFPGMKYAMFPADMQNGEIGGGLVEEQGYVPSGNGSLVYLNGGDDLSVPLARVEAAGGKIFMSKKSLGPNGFMAMFYDTEGNRVAFHSMK</sequence>
<dbReference type="PANTHER" id="PTHR33993">
    <property type="entry name" value="GLYOXALASE-RELATED"/>
    <property type="match status" value="1"/>
</dbReference>
<dbReference type="PANTHER" id="PTHR33993:SF2">
    <property type="entry name" value="VOC DOMAIN-CONTAINING PROTEIN"/>
    <property type="match status" value="1"/>
</dbReference>
<dbReference type="CDD" id="cd07247">
    <property type="entry name" value="SgaA_N_like"/>
    <property type="match status" value="1"/>
</dbReference>
<evidence type="ECO:0000313" key="3">
    <source>
        <dbReference type="Proteomes" id="UP000753802"/>
    </source>
</evidence>
<organism evidence="2 3">
    <name type="scientific">Sediminibacterium roseum</name>
    <dbReference type="NCBI Taxonomy" id="1978412"/>
    <lineage>
        <taxon>Bacteria</taxon>
        <taxon>Pseudomonadati</taxon>
        <taxon>Bacteroidota</taxon>
        <taxon>Chitinophagia</taxon>
        <taxon>Chitinophagales</taxon>
        <taxon>Chitinophagaceae</taxon>
        <taxon>Sediminibacterium</taxon>
    </lineage>
</organism>
<dbReference type="RefSeq" id="WP_161818624.1">
    <property type="nucleotide sequence ID" value="NZ_JAACJS010000012.1"/>
</dbReference>
<dbReference type="InterPro" id="IPR052164">
    <property type="entry name" value="Anthracycline_SecMetBiosynth"/>
</dbReference>
<name>A0ABW9ZX75_9BACT</name>
<dbReference type="Pfam" id="PF00903">
    <property type="entry name" value="Glyoxalase"/>
    <property type="match status" value="1"/>
</dbReference>
<dbReference type="Gene3D" id="3.10.180.10">
    <property type="entry name" value="2,3-Dihydroxybiphenyl 1,2-Dioxygenase, domain 1"/>
    <property type="match status" value="1"/>
</dbReference>
<dbReference type="SUPFAM" id="SSF54593">
    <property type="entry name" value="Glyoxalase/Bleomycin resistance protein/Dihydroxybiphenyl dioxygenase"/>
    <property type="match status" value="1"/>
</dbReference>
<evidence type="ECO:0000313" key="2">
    <source>
        <dbReference type="EMBL" id="NCI50322.1"/>
    </source>
</evidence>
<gene>
    <name evidence="2" type="ORF">GWC95_10345</name>
</gene>
<comment type="caution">
    <text evidence="2">The sequence shown here is derived from an EMBL/GenBank/DDBJ whole genome shotgun (WGS) entry which is preliminary data.</text>
</comment>
<feature type="domain" description="Glyoxalase/fosfomycin resistance/dioxygenase" evidence="1">
    <location>
        <begin position="5"/>
        <end position="118"/>
    </location>
</feature>
<proteinExistence type="predicted"/>